<proteinExistence type="predicted"/>
<sequence>MRNGKRKMIRIADLRQQKRETIKLDLLRHKKNTKGITPSEMADLFDLSMRYPDHRRKAILAKKQSEWHQKKERANQQEKEMDKNTYMKIAS</sequence>
<dbReference type="EMBL" id="WELG01000002">
    <property type="protein sequence ID" value="KAB7528438.1"/>
    <property type="molecule type" value="Genomic_DNA"/>
</dbReference>
<feature type="region of interest" description="Disordered" evidence="1">
    <location>
        <begin position="63"/>
        <end position="91"/>
    </location>
</feature>
<reference evidence="2 3" key="1">
    <citation type="submission" date="2019-10" db="EMBL/GenBank/DDBJ databases">
        <title>Muricauda olearia CL-SS4 JCM15563 genome.</title>
        <authorList>
            <person name="Liu L."/>
        </authorList>
    </citation>
    <scope>NUCLEOTIDE SEQUENCE [LARGE SCALE GENOMIC DNA]</scope>
    <source>
        <strain evidence="2 3">CL-SS4</strain>
    </source>
</reference>
<evidence type="ECO:0000313" key="2">
    <source>
        <dbReference type="EMBL" id="KAB7528438.1"/>
    </source>
</evidence>
<gene>
    <name evidence="2" type="ORF">F8C76_11280</name>
</gene>
<evidence type="ECO:0000313" key="3">
    <source>
        <dbReference type="Proteomes" id="UP000429785"/>
    </source>
</evidence>
<evidence type="ECO:0000256" key="1">
    <source>
        <dbReference type="SAM" id="MobiDB-lite"/>
    </source>
</evidence>
<dbReference type="AlphaFoldDB" id="A0A6I1DUH9"/>
<comment type="caution">
    <text evidence="2">The sequence shown here is derived from an EMBL/GenBank/DDBJ whole genome shotgun (WGS) entry which is preliminary data.</text>
</comment>
<dbReference type="RefSeq" id="WP_152131810.1">
    <property type="nucleotide sequence ID" value="NZ_WELG01000002.1"/>
</dbReference>
<dbReference type="Proteomes" id="UP000429785">
    <property type="component" value="Unassembled WGS sequence"/>
</dbReference>
<feature type="compositionally biased region" description="Basic and acidic residues" evidence="1">
    <location>
        <begin position="63"/>
        <end position="85"/>
    </location>
</feature>
<protein>
    <submittedName>
        <fullName evidence="2">Uncharacterized protein</fullName>
    </submittedName>
</protein>
<organism evidence="2 3">
    <name type="scientific">Flagellimonas olearia</name>
    <dbReference type="NCBI Taxonomy" id="552546"/>
    <lineage>
        <taxon>Bacteria</taxon>
        <taxon>Pseudomonadati</taxon>
        <taxon>Bacteroidota</taxon>
        <taxon>Flavobacteriia</taxon>
        <taxon>Flavobacteriales</taxon>
        <taxon>Flavobacteriaceae</taxon>
        <taxon>Flagellimonas</taxon>
    </lineage>
</organism>
<name>A0A6I1DUH9_9FLAO</name>
<accession>A0A6I1DUH9</accession>